<reference evidence="1" key="1">
    <citation type="submission" date="2020-02" db="EMBL/GenBank/DDBJ databases">
        <authorList>
            <person name="Meier V. D."/>
        </authorList>
    </citation>
    <scope>NUCLEOTIDE SEQUENCE</scope>
    <source>
        <strain evidence="1">AVDCRST_MAG23</strain>
    </source>
</reference>
<gene>
    <name evidence="1" type="ORF">AVDCRST_MAG23-2331</name>
</gene>
<evidence type="ECO:0000313" key="1">
    <source>
        <dbReference type="EMBL" id="CAA9543613.1"/>
    </source>
</evidence>
<proteinExistence type="predicted"/>
<protein>
    <submittedName>
        <fullName evidence="1">Uncharacterized protein</fullName>
    </submittedName>
</protein>
<dbReference type="AlphaFoldDB" id="A0A6J4U8N1"/>
<sequence>MGHSMNAYRKVYQALDSALASGERAVAPGTEAAVQAAIAELRAKGGPREAVAKLQEISVDLARLNGALRGGDSEECMLQRARLAEIKDEWLRESPLH</sequence>
<organism evidence="1">
    <name type="scientific">uncultured Sphingosinicella sp</name>
    <dbReference type="NCBI Taxonomy" id="478748"/>
    <lineage>
        <taxon>Bacteria</taxon>
        <taxon>Pseudomonadati</taxon>
        <taxon>Pseudomonadota</taxon>
        <taxon>Alphaproteobacteria</taxon>
        <taxon>Sphingomonadales</taxon>
        <taxon>Sphingosinicellaceae</taxon>
        <taxon>Sphingosinicella</taxon>
        <taxon>environmental samples</taxon>
    </lineage>
</organism>
<name>A0A6J4U8N1_9SPHN</name>
<dbReference type="EMBL" id="CADCWD010000077">
    <property type="protein sequence ID" value="CAA9543613.1"/>
    <property type="molecule type" value="Genomic_DNA"/>
</dbReference>
<accession>A0A6J4U8N1</accession>